<reference evidence="8" key="1">
    <citation type="submission" date="2019-11" db="EMBL/GenBank/DDBJ databases">
        <authorList>
            <person name="Feng L."/>
        </authorList>
    </citation>
    <scope>NUCLEOTIDE SEQUENCE</scope>
    <source>
        <strain evidence="8">CinnocuumLFYP12</strain>
    </source>
</reference>
<keyword evidence="6" id="KW-0479">Metal-binding</keyword>
<keyword evidence="1" id="KW-0813">Transport</keyword>
<dbReference type="Pfam" id="PF02255">
    <property type="entry name" value="PTS_IIA"/>
    <property type="match status" value="1"/>
</dbReference>
<feature type="modified residue" description="Phosphohistidine; by HPr" evidence="7">
    <location>
        <position position="78"/>
    </location>
</feature>
<name>A0A6N2UVZ1_CLOIN</name>
<organism evidence="8">
    <name type="scientific">Clostridium innocuum</name>
    <dbReference type="NCBI Taxonomy" id="1522"/>
    <lineage>
        <taxon>Bacteria</taxon>
        <taxon>Bacillati</taxon>
        <taxon>Bacillota</taxon>
        <taxon>Clostridia</taxon>
        <taxon>Eubacteriales</taxon>
        <taxon>Clostridiaceae</taxon>
        <taxon>Clostridium</taxon>
    </lineage>
</organism>
<dbReference type="GO" id="GO:0016740">
    <property type="term" value="F:transferase activity"/>
    <property type="evidence" value="ECO:0007669"/>
    <property type="project" value="UniProtKB-KW"/>
</dbReference>
<dbReference type="EC" id="2.7.1.-" evidence="8"/>
<dbReference type="InterPro" id="IPR036542">
    <property type="entry name" value="PTS_IIA_lac/cel_sf"/>
</dbReference>
<dbReference type="PROSITE" id="PS51095">
    <property type="entry name" value="PTS_EIIA_TYPE_3"/>
    <property type="match status" value="1"/>
</dbReference>
<sequence length="101" mass="11716">MTKEDVQMLAFQMISLAGNAMDCFYNSLLEKQQGNQQQSDELFEEGEKNLNECHQIQTNLIQEETRGGELPYSLIMTHAQDHFTNALNWKMMVKLLMNDKT</sequence>
<accession>A0A6N2UVZ1</accession>
<comment type="cofactor">
    <cofactor evidence="6">
        <name>Mg(2+)</name>
        <dbReference type="ChEBI" id="CHEBI:18420"/>
    </cofactor>
    <text evidence="6">Binds 1 Mg(2+) ion per trimer.</text>
</comment>
<feature type="active site" description="Tele-phosphohistidine intermediate" evidence="5">
    <location>
        <position position="78"/>
    </location>
</feature>
<keyword evidence="6" id="KW-0460">Magnesium</keyword>
<dbReference type="GO" id="GO:0046872">
    <property type="term" value="F:metal ion binding"/>
    <property type="evidence" value="ECO:0007669"/>
    <property type="project" value="UniProtKB-KW"/>
</dbReference>
<evidence type="ECO:0000256" key="7">
    <source>
        <dbReference type="PROSITE-ProRule" id="PRU00418"/>
    </source>
</evidence>
<gene>
    <name evidence="8" type="primary">lacF_3</name>
    <name evidence="8" type="ORF">CILFYP12_02005</name>
</gene>
<evidence type="ECO:0000256" key="3">
    <source>
        <dbReference type="ARBA" id="ARBA00022679"/>
    </source>
</evidence>
<protein>
    <submittedName>
        <fullName evidence="8">Lactose-specific phosphotransferase enzyme IIA component</fullName>
        <ecNumber evidence="8">2.7.1.-</ecNumber>
    </submittedName>
</protein>
<evidence type="ECO:0000256" key="6">
    <source>
        <dbReference type="PIRSR" id="PIRSR000699-2"/>
    </source>
</evidence>
<dbReference type="PANTHER" id="PTHR34382:SF7">
    <property type="entry name" value="PTS SYSTEM N,N'-DIACETYLCHITOBIOSE-SPECIFIC EIIA COMPONENT"/>
    <property type="match status" value="1"/>
</dbReference>
<dbReference type="SUPFAM" id="SSF46973">
    <property type="entry name" value="Enzyme IIa from lactose specific PTS, IIa-lac"/>
    <property type="match status" value="1"/>
</dbReference>
<evidence type="ECO:0000256" key="1">
    <source>
        <dbReference type="ARBA" id="ARBA00022448"/>
    </source>
</evidence>
<keyword evidence="3 8" id="KW-0808">Transferase</keyword>
<evidence type="ECO:0000256" key="5">
    <source>
        <dbReference type="PIRSR" id="PIRSR000699-1"/>
    </source>
</evidence>
<evidence type="ECO:0000256" key="2">
    <source>
        <dbReference type="ARBA" id="ARBA00022597"/>
    </source>
</evidence>
<dbReference type="PANTHER" id="PTHR34382">
    <property type="entry name" value="PTS SYSTEM N,N'-DIACETYLCHITOBIOSE-SPECIFIC EIIA COMPONENT"/>
    <property type="match status" value="1"/>
</dbReference>
<proteinExistence type="predicted"/>
<dbReference type="InterPro" id="IPR003188">
    <property type="entry name" value="PTS_IIA_lac/cel"/>
</dbReference>
<evidence type="ECO:0000313" key="8">
    <source>
        <dbReference type="EMBL" id="VYT22249.1"/>
    </source>
</evidence>
<dbReference type="RefSeq" id="WP_002608047.1">
    <property type="nucleotide sequence ID" value="NZ_CABHIW010000006.1"/>
</dbReference>
<feature type="binding site" evidence="6">
    <location>
        <position position="81"/>
    </location>
    <ligand>
        <name>Mg(2+)</name>
        <dbReference type="ChEBI" id="CHEBI:18420"/>
        <note>ligand shared between all trimeric partners</note>
    </ligand>
</feature>
<keyword evidence="4" id="KW-0598">Phosphotransferase system</keyword>
<keyword evidence="2" id="KW-0762">Sugar transport</keyword>
<dbReference type="Gene3D" id="1.20.58.80">
    <property type="entry name" value="Phosphotransferase system, lactose/cellobiose-type IIA subunit"/>
    <property type="match status" value="1"/>
</dbReference>
<dbReference type="AlphaFoldDB" id="A0A6N2UVZ1"/>
<dbReference type="EMBL" id="CACRTE010000027">
    <property type="protein sequence ID" value="VYT22249.1"/>
    <property type="molecule type" value="Genomic_DNA"/>
</dbReference>
<dbReference type="PIRSF" id="PIRSF000699">
    <property type="entry name" value="PTS_IILac_III"/>
    <property type="match status" value="1"/>
</dbReference>
<evidence type="ECO:0000256" key="4">
    <source>
        <dbReference type="ARBA" id="ARBA00022683"/>
    </source>
</evidence>
<dbReference type="GO" id="GO:0009401">
    <property type="term" value="P:phosphoenolpyruvate-dependent sugar phosphotransferase system"/>
    <property type="evidence" value="ECO:0007669"/>
    <property type="project" value="UniProtKB-KW"/>
</dbReference>